<feature type="region of interest" description="Disordered" evidence="1">
    <location>
        <begin position="104"/>
        <end position="125"/>
    </location>
</feature>
<evidence type="ECO:0000313" key="3">
    <source>
        <dbReference type="EMBL" id="ORY53117.1"/>
    </source>
</evidence>
<reference evidence="3 4" key="1">
    <citation type="submission" date="2016-07" db="EMBL/GenBank/DDBJ databases">
        <title>Pervasive Adenine N6-methylation of Active Genes in Fungi.</title>
        <authorList>
            <consortium name="DOE Joint Genome Institute"/>
            <person name="Mondo S.J."/>
            <person name="Dannebaum R.O."/>
            <person name="Kuo R.C."/>
            <person name="Labutti K."/>
            <person name="Haridas S."/>
            <person name="Kuo A."/>
            <person name="Salamov A."/>
            <person name="Ahrendt S.R."/>
            <person name="Lipzen A."/>
            <person name="Sullivan W."/>
            <person name="Andreopoulos W.B."/>
            <person name="Clum A."/>
            <person name="Lindquist E."/>
            <person name="Daum C."/>
            <person name="Ramamoorthy G.K."/>
            <person name="Gryganskyi A."/>
            <person name="Culley D."/>
            <person name="Magnuson J.K."/>
            <person name="James T.Y."/>
            <person name="O'Malley M.A."/>
            <person name="Stajich J.E."/>
            <person name="Spatafora J.W."/>
            <person name="Visel A."/>
            <person name="Grigoriev I.V."/>
        </authorList>
    </citation>
    <scope>NUCLEOTIDE SEQUENCE [LARGE SCALE GENOMIC DNA]</scope>
    <source>
        <strain evidence="3 4">JEL800</strain>
    </source>
</reference>
<keyword evidence="4" id="KW-1185">Reference proteome</keyword>
<organism evidence="3 4">
    <name type="scientific">Rhizoclosmatium globosum</name>
    <dbReference type="NCBI Taxonomy" id="329046"/>
    <lineage>
        <taxon>Eukaryota</taxon>
        <taxon>Fungi</taxon>
        <taxon>Fungi incertae sedis</taxon>
        <taxon>Chytridiomycota</taxon>
        <taxon>Chytridiomycota incertae sedis</taxon>
        <taxon>Chytridiomycetes</taxon>
        <taxon>Chytridiales</taxon>
        <taxon>Chytriomycetaceae</taxon>
        <taxon>Rhizoclosmatium</taxon>
    </lineage>
</organism>
<comment type="caution">
    <text evidence="3">The sequence shown here is derived from an EMBL/GenBank/DDBJ whole genome shotgun (WGS) entry which is preliminary data.</text>
</comment>
<dbReference type="InterPro" id="IPR018808">
    <property type="entry name" value="Muniscin_C"/>
</dbReference>
<accession>A0A1Y2D1N8</accession>
<dbReference type="PROSITE" id="PS51072">
    <property type="entry name" value="MHD"/>
    <property type="match status" value="1"/>
</dbReference>
<feature type="domain" description="MHD" evidence="2">
    <location>
        <begin position="274"/>
        <end position="547"/>
    </location>
</feature>
<proteinExistence type="predicted"/>
<dbReference type="Pfam" id="PF10291">
    <property type="entry name" value="muHD"/>
    <property type="match status" value="1"/>
</dbReference>
<gene>
    <name evidence="3" type="ORF">BCR33DRAFT_187555</name>
</gene>
<sequence length="547" mass="57712">MGFLKNLKVKKSEEPSPEIAGAIEAANVVFNEKVTPVLLKFEQMDRSRKIALNNTLGRFCELFATVVKPASDIPDRILATTLGFDIETDKLFFASIMGLDSQPSGVGFDSPSSPRNGPSAQNTETGITATSAPLVDEEGFTIVPSQNPPAAWAATKQDDGFDSSDNEDAADTGAFDTAKMKVAISSSVIEDSNPSEAAGVLQNLAASLPNSNRKTNRISMIPSSYNAETTATNSTSYGAPAIPMPLPLSPQISSNTFNSVFGVPTPNASSAKQSIKLAANVVETVNVVIRDGMIEKLLVTGEISISLPFNAQSIPDAAKFKLAISGTDVFEQFVANSAFATPFTGPDGNGLDIELSKLVTHSSSGVVPVAKYQIRVADDDVDFYAPILANPIWKFDDASASLLLAFEYNDDLISRLTLGEVRILATLSDGGDLYNAQMKPEGAFSQERRSILWDIGSLGGQSEPSWPMPPGGSIRSNSSYGSSQGAAPLKVIARVETSSPASAGIVAIQFKANGGLLSGIDVDINDEVVMLNDVSKSVCSGKYVAYP</sequence>
<dbReference type="OrthoDB" id="27823at2759"/>
<dbReference type="EMBL" id="MCGO01000002">
    <property type="protein sequence ID" value="ORY53117.1"/>
    <property type="molecule type" value="Genomic_DNA"/>
</dbReference>
<dbReference type="AlphaFoldDB" id="A0A1Y2D1N8"/>
<evidence type="ECO:0000259" key="2">
    <source>
        <dbReference type="PROSITE" id="PS51072"/>
    </source>
</evidence>
<dbReference type="STRING" id="329046.A0A1Y2D1N8"/>
<feature type="compositionally biased region" description="Polar residues" evidence="1">
    <location>
        <begin position="110"/>
        <end position="125"/>
    </location>
</feature>
<evidence type="ECO:0000256" key="1">
    <source>
        <dbReference type="SAM" id="MobiDB-lite"/>
    </source>
</evidence>
<dbReference type="InterPro" id="IPR028565">
    <property type="entry name" value="MHD"/>
</dbReference>
<dbReference type="Proteomes" id="UP000193642">
    <property type="component" value="Unassembled WGS sequence"/>
</dbReference>
<evidence type="ECO:0000313" key="4">
    <source>
        <dbReference type="Proteomes" id="UP000193642"/>
    </source>
</evidence>
<name>A0A1Y2D1N8_9FUNG</name>
<protein>
    <recommendedName>
        <fullName evidence="2">MHD domain-containing protein</fullName>
    </recommendedName>
</protein>